<dbReference type="PROSITE" id="PS51729">
    <property type="entry name" value="GNAT_YJDJ"/>
    <property type="match status" value="1"/>
</dbReference>
<dbReference type="EMBL" id="QRAS01000003">
    <property type="protein sequence ID" value="RDL05307.1"/>
    <property type="molecule type" value="Genomic_DNA"/>
</dbReference>
<dbReference type="CDD" id="cd04301">
    <property type="entry name" value="NAT_SF"/>
    <property type="match status" value="1"/>
</dbReference>
<keyword evidence="2" id="KW-1185">Reference proteome</keyword>
<evidence type="ECO:0000313" key="1">
    <source>
        <dbReference type="EMBL" id="RDL05307.1"/>
    </source>
</evidence>
<gene>
    <name evidence="1" type="ORF">DFP99_1262</name>
</gene>
<dbReference type="Pfam" id="PF14542">
    <property type="entry name" value="Acetyltransf_CG"/>
    <property type="match status" value="1"/>
</dbReference>
<dbReference type="Gene3D" id="3.40.630.30">
    <property type="match status" value="1"/>
</dbReference>
<dbReference type="SUPFAM" id="SSF55729">
    <property type="entry name" value="Acyl-CoA N-acyltransferases (Nat)"/>
    <property type="match status" value="1"/>
</dbReference>
<evidence type="ECO:0000313" key="2">
    <source>
        <dbReference type="Proteomes" id="UP000254912"/>
    </source>
</evidence>
<sequence>MGDVEMEFNYEPGRIYHENATGTVDAEILFPAIEDGRVWSINSTIVAPELRGQGVAGQLLQAVVDLAIEQDVKLRPICSYARQKFFRTPEYQTLEWHEA</sequence>
<dbReference type="KEGG" id="wso:WSWS_01347"/>
<proteinExistence type="predicted"/>
<dbReference type="InterPro" id="IPR016181">
    <property type="entry name" value="Acyl_CoA_acyltransferase"/>
</dbReference>
<dbReference type="InterPro" id="IPR031165">
    <property type="entry name" value="GNAT_YJDJ"/>
</dbReference>
<accession>A0A288QAC6</accession>
<dbReference type="Proteomes" id="UP000254912">
    <property type="component" value="Unassembled WGS sequence"/>
</dbReference>
<organism evidence="1 2">
    <name type="scientific">Weissella soli</name>
    <dbReference type="NCBI Taxonomy" id="155866"/>
    <lineage>
        <taxon>Bacteria</taxon>
        <taxon>Bacillati</taxon>
        <taxon>Bacillota</taxon>
        <taxon>Bacilli</taxon>
        <taxon>Lactobacillales</taxon>
        <taxon>Lactobacillaceae</taxon>
        <taxon>Weissella</taxon>
    </lineage>
</organism>
<dbReference type="PANTHER" id="PTHR31435">
    <property type="entry name" value="PROTEIN NATD1"/>
    <property type="match status" value="1"/>
</dbReference>
<dbReference type="InterPro" id="IPR045057">
    <property type="entry name" value="Gcn5-rel_NAT"/>
</dbReference>
<dbReference type="PANTHER" id="PTHR31435:SF9">
    <property type="entry name" value="PROTEIN NATD1"/>
    <property type="match status" value="1"/>
</dbReference>
<reference evidence="1 2" key="1">
    <citation type="submission" date="2018-07" db="EMBL/GenBank/DDBJ databases">
        <title>Genomic Encyclopedia of Type Strains, Phase III (KMG-III): the genomes of soil and plant-associated and newly described type strains.</title>
        <authorList>
            <person name="Whitman W."/>
        </authorList>
    </citation>
    <scope>NUCLEOTIDE SEQUENCE [LARGE SCALE GENOMIC DNA]</scope>
    <source>
        <strain evidence="1 2">CECT 7031</strain>
    </source>
</reference>
<protein>
    <submittedName>
        <fullName evidence="1">Uncharacterized protein</fullName>
    </submittedName>
</protein>
<name>A0A288QAC6_9LACO</name>
<comment type="caution">
    <text evidence="1">The sequence shown here is derived from an EMBL/GenBank/DDBJ whole genome shotgun (WGS) entry which is preliminary data.</text>
</comment>
<dbReference type="AlphaFoldDB" id="A0A288QAC6"/>